<dbReference type="EMBL" id="BJYT01000017">
    <property type="protein sequence ID" value="GEO11203.1"/>
    <property type="molecule type" value="Genomic_DNA"/>
</dbReference>
<organism evidence="11 12">
    <name type="scientific">Segetibacter aerophilus</name>
    <dbReference type="NCBI Taxonomy" id="670293"/>
    <lineage>
        <taxon>Bacteria</taxon>
        <taxon>Pseudomonadati</taxon>
        <taxon>Bacteroidota</taxon>
        <taxon>Chitinophagia</taxon>
        <taxon>Chitinophagales</taxon>
        <taxon>Chitinophagaceae</taxon>
        <taxon>Segetibacter</taxon>
    </lineage>
</organism>
<evidence type="ECO:0000259" key="10">
    <source>
        <dbReference type="PROSITE" id="PS51007"/>
    </source>
</evidence>
<feature type="binding site" description="covalent" evidence="8">
    <location>
        <position position="197"/>
    </location>
    <ligand>
        <name>heme c</name>
        <dbReference type="ChEBI" id="CHEBI:61717"/>
        <label>2</label>
    </ligand>
</feature>
<dbReference type="GO" id="GO:0042597">
    <property type="term" value="C:periplasmic space"/>
    <property type="evidence" value="ECO:0007669"/>
    <property type="project" value="UniProtKB-SubCell"/>
</dbReference>
<dbReference type="PROSITE" id="PS51007">
    <property type="entry name" value="CYTC"/>
    <property type="match status" value="1"/>
</dbReference>
<evidence type="ECO:0000313" key="12">
    <source>
        <dbReference type="Proteomes" id="UP000321513"/>
    </source>
</evidence>
<feature type="domain" description="Cytochrome c" evidence="10">
    <location>
        <begin position="173"/>
        <end position="305"/>
    </location>
</feature>
<dbReference type="Pfam" id="PF03150">
    <property type="entry name" value="CCP_MauG"/>
    <property type="match status" value="1"/>
</dbReference>
<gene>
    <name evidence="11" type="ORF">SAE01_36990</name>
</gene>
<evidence type="ECO:0000256" key="3">
    <source>
        <dbReference type="ARBA" id="ARBA00022723"/>
    </source>
</evidence>
<evidence type="ECO:0000313" key="11">
    <source>
        <dbReference type="EMBL" id="GEO11203.1"/>
    </source>
</evidence>
<dbReference type="Gene3D" id="1.10.760.10">
    <property type="entry name" value="Cytochrome c-like domain"/>
    <property type="match status" value="2"/>
</dbReference>
<comment type="subcellular location">
    <subcellularLocation>
        <location evidence="1">Periplasm</location>
    </subcellularLocation>
</comment>
<dbReference type="Proteomes" id="UP000321513">
    <property type="component" value="Unassembled WGS sequence"/>
</dbReference>
<evidence type="ECO:0000256" key="4">
    <source>
        <dbReference type="ARBA" id="ARBA00022729"/>
    </source>
</evidence>
<dbReference type="GO" id="GO:0004130">
    <property type="term" value="F:cytochrome-c peroxidase activity"/>
    <property type="evidence" value="ECO:0007669"/>
    <property type="project" value="TreeGrafter"/>
</dbReference>
<feature type="binding site" description="covalent" evidence="8">
    <location>
        <position position="57"/>
    </location>
    <ligand>
        <name>heme c</name>
        <dbReference type="ChEBI" id="CHEBI:61717"/>
        <label>1</label>
    </ligand>
</feature>
<keyword evidence="2 8" id="KW-0349">Heme</keyword>
<comment type="caution">
    <text evidence="11">The sequence shown here is derived from an EMBL/GenBank/DDBJ whole genome shotgun (WGS) entry which is preliminary data.</text>
</comment>
<proteinExistence type="predicted"/>
<feature type="binding site" description="covalent" evidence="8">
    <location>
        <position position="200"/>
    </location>
    <ligand>
        <name>heme c</name>
        <dbReference type="ChEBI" id="CHEBI:61717"/>
        <label>2</label>
    </ligand>
</feature>
<dbReference type="InterPro" id="IPR009056">
    <property type="entry name" value="Cyt_c-like_dom"/>
</dbReference>
<keyword evidence="4" id="KW-0732">Signal</keyword>
<evidence type="ECO:0000256" key="9">
    <source>
        <dbReference type="PIRSR" id="PIRSR000294-2"/>
    </source>
</evidence>
<keyword evidence="7 9" id="KW-0408">Iron</keyword>
<evidence type="ECO:0000256" key="6">
    <source>
        <dbReference type="ARBA" id="ARBA00023002"/>
    </source>
</evidence>
<keyword evidence="5" id="KW-0574">Periplasm</keyword>
<keyword evidence="12" id="KW-1185">Reference proteome</keyword>
<reference evidence="11 12" key="1">
    <citation type="submission" date="2019-07" db="EMBL/GenBank/DDBJ databases">
        <title>Whole genome shotgun sequence of Segetibacter aerophilus NBRC 106135.</title>
        <authorList>
            <person name="Hosoyama A."/>
            <person name="Uohara A."/>
            <person name="Ohji S."/>
            <person name="Ichikawa N."/>
        </authorList>
    </citation>
    <scope>NUCLEOTIDE SEQUENCE [LARGE SCALE GENOMIC DNA]</scope>
    <source>
        <strain evidence="11 12">NBRC 106135</strain>
    </source>
</reference>
<dbReference type="InterPro" id="IPR036909">
    <property type="entry name" value="Cyt_c-like_dom_sf"/>
</dbReference>
<name>A0A512BGW5_9BACT</name>
<sequence length="318" mass="35893">MSNSSPTPLEFKVPYGWPAPVYNFEKNPLTQEGVDLGRRLFYDGRLSKDGGFPCASCHQQIAAFGTYDHNLSHGYNYSHTLRNAPPLQNLAWQKLFGWDGAALSIEQQCLKHINSVIEMGDTVENVLNRLRLDNSYPTYFKAAFGDETINADRMTAALTQFVLTMVSSNSRYDKVMRGEATFTLPEQTGYDIFKVKCASCHTEPLFTDNSFRNTGIPVDPFANDFGRFMVTSNSADISKFKVPSLRNTQKTFPYGHDGRFFFLDNVLEHYRSGIKDPAADPIVRNGISLSNYEIGQLKAFLYSLTDTGFINNRHFGEF</sequence>
<dbReference type="AlphaFoldDB" id="A0A512BGW5"/>
<dbReference type="SUPFAM" id="SSF46626">
    <property type="entry name" value="Cytochrome c"/>
    <property type="match status" value="2"/>
</dbReference>
<keyword evidence="11" id="KW-0575">Peroxidase</keyword>
<evidence type="ECO:0000256" key="2">
    <source>
        <dbReference type="ARBA" id="ARBA00022617"/>
    </source>
</evidence>
<dbReference type="InterPro" id="IPR051395">
    <property type="entry name" value="Cytochrome_c_Peroxidase/MauG"/>
</dbReference>
<dbReference type="InterPro" id="IPR026259">
    <property type="entry name" value="MauG/Cytc_peroxidase"/>
</dbReference>
<dbReference type="GO" id="GO:0020037">
    <property type="term" value="F:heme binding"/>
    <property type="evidence" value="ECO:0007669"/>
    <property type="project" value="InterPro"/>
</dbReference>
<comment type="PTM">
    <text evidence="8">Binds 2 heme groups per subunit.</text>
</comment>
<feature type="binding site" description="covalent" evidence="8">
    <location>
        <position position="54"/>
    </location>
    <ligand>
        <name>heme c</name>
        <dbReference type="ChEBI" id="CHEBI:61717"/>
        <label>1</label>
    </ligand>
</feature>
<evidence type="ECO:0000256" key="1">
    <source>
        <dbReference type="ARBA" id="ARBA00004418"/>
    </source>
</evidence>
<evidence type="ECO:0000256" key="8">
    <source>
        <dbReference type="PIRSR" id="PIRSR000294-1"/>
    </source>
</evidence>
<accession>A0A512BGW5</accession>
<dbReference type="InterPro" id="IPR004852">
    <property type="entry name" value="Di-haem_cyt_c_peroxidsae"/>
</dbReference>
<dbReference type="PANTHER" id="PTHR30600">
    <property type="entry name" value="CYTOCHROME C PEROXIDASE-RELATED"/>
    <property type="match status" value="1"/>
</dbReference>
<dbReference type="PIRSF" id="PIRSF000294">
    <property type="entry name" value="Cytochrome-c_peroxidase"/>
    <property type="match status" value="1"/>
</dbReference>
<evidence type="ECO:0000256" key="5">
    <source>
        <dbReference type="ARBA" id="ARBA00022764"/>
    </source>
</evidence>
<comment type="cofactor">
    <cofactor evidence="8">
        <name>heme</name>
        <dbReference type="ChEBI" id="CHEBI:30413"/>
    </cofactor>
    <text evidence="8">Binds 2 heme groups.</text>
</comment>
<protein>
    <submittedName>
        <fullName evidence="11">Cytochrome-c peroxidase</fullName>
    </submittedName>
</protein>
<feature type="binding site" description="axial binding residue" evidence="9">
    <location>
        <position position="58"/>
    </location>
    <ligand>
        <name>heme c</name>
        <dbReference type="ChEBI" id="CHEBI:61717"/>
        <label>1</label>
    </ligand>
    <ligandPart>
        <name>Fe</name>
        <dbReference type="ChEBI" id="CHEBI:18248"/>
    </ligandPart>
</feature>
<keyword evidence="3 9" id="KW-0479">Metal-binding</keyword>
<keyword evidence="6" id="KW-0560">Oxidoreductase</keyword>
<dbReference type="GO" id="GO:0046872">
    <property type="term" value="F:metal ion binding"/>
    <property type="evidence" value="ECO:0007669"/>
    <property type="project" value="UniProtKB-KW"/>
</dbReference>
<dbReference type="GO" id="GO:0009055">
    <property type="term" value="F:electron transfer activity"/>
    <property type="evidence" value="ECO:0007669"/>
    <property type="project" value="InterPro"/>
</dbReference>
<dbReference type="PANTHER" id="PTHR30600:SF10">
    <property type="entry name" value="BLL6722 PROTEIN"/>
    <property type="match status" value="1"/>
</dbReference>
<evidence type="ECO:0000256" key="7">
    <source>
        <dbReference type="ARBA" id="ARBA00023004"/>
    </source>
</evidence>
<feature type="binding site" description="axial binding residue" evidence="9">
    <location>
        <position position="201"/>
    </location>
    <ligand>
        <name>heme c</name>
        <dbReference type="ChEBI" id="CHEBI:61717"/>
        <label>2</label>
    </ligand>
    <ligandPart>
        <name>Fe</name>
        <dbReference type="ChEBI" id="CHEBI:18248"/>
    </ligandPart>
</feature>